<dbReference type="GeneID" id="13826840"/>
<protein>
    <recommendedName>
        <fullName evidence="3">Tail tube terminator protein</fullName>
    </recommendedName>
</protein>
<dbReference type="RefSeq" id="YP_006906390.1">
    <property type="nucleotide sequence ID" value="NC_018837.1"/>
</dbReference>
<dbReference type="InterPro" id="IPR056418">
    <property type="entry name" value="Phage_tail_terminator_p142"/>
</dbReference>
<name>J9QNZ1_9CAUD</name>
<dbReference type="Pfam" id="PF23818">
    <property type="entry name" value="Phage_tail_terminator_7"/>
    <property type="match status" value="1"/>
</dbReference>
<dbReference type="KEGG" id="vg:13826840"/>
<reference evidence="1 2" key="1">
    <citation type="journal article" date="2012" name="J. Virol.">
        <title>Complete Genome Sequence of Pectobacterium carotovorum subsp. carotovorum Bacteriophage My1.</title>
        <authorList>
            <person name="Lee D.H."/>
            <person name="Lee J.H."/>
            <person name="Shin H."/>
            <person name="Ji S."/>
            <person name="Roh E."/>
            <person name="Jung K."/>
            <person name="Ryu S."/>
            <person name="Choi J."/>
            <person name="Heu S."/>
        </authorList>
    </citation>
    <scope>NUCLEOTIDE SEQUENCE [LARGE SCALE GENOMIC DNA]</scope>
</reference>
<sequence length="166" mass="18544">MTTPVMNHRASIAVALKDRIISELDGSKPELYFTNLYGNASTRIYKFEEINEFPYVGIALGSETFSYLPSAQQEVWLELLVYAFVREQVNVQAELENIISDIKTVVDTGGNLSYTVNTPDGSSYPWSIIEWRIASVDTDEGLLAPHGLGQISISVKYAPPRLALRR</sequence>
<evidence type="ECO:0000313" key="2">
    <source>
        <dbReference type="Proteomes" id="UP000006280"/>
    </source>
</evidence>
<dbReference type="Proteomes" id="UP000006280">
    <property type="component" value="Segment"/>
</dbReference>
<organism evidence="1 2">
    <name type="scientific">Pectobacterium phage My1</name>
    <dbReference type="NCBI Taxonomy" id="1204539"/>
    <lineage>
        <taxon>Viruses</taxon>
        <taxon>Duplodnaviria</taxon>
        <taxon>Heunggongvirae</taxon>
        <taxon>Uroviricota</taxon>
        <taxon>Caudoviricetes</taxon>
        <taxon>Demerecviridae</taxon>
        <taxon>Mccorquodalevirinae</taxon>
        <taxon>Myunavirus</taxon>
        <taxon>Myunavirus My1</taxon>
    </lineage>
</organism>
<dbReference type="OrthoDB" id="10453at10239"/>
<gene>
    <name evidence="1" type="ORF">My1_138</name>
</gene>
<evidence type="ECO:0000313" key="1">
    <source>
        <dbReference type="EMBL" id="AFQ22297.1"/>
    </source>
</evidence>
<evidence type="ECO:0008006" key="3">
    <source>
        <dbReference type="Google" id="ProtNLM"/>
    </source>
</evidence>
<dbReference type="EMBL" id="JX195166">
    <property type="protein sequence ID" value="AFQ22297.1"/>
    <property type="molecule type" value="Genomic_DNA"/>
</dbReference>
<proteinExistence type="predicted"/>
<keyword evidence="2" id="KW-1185">Reference proteome</keyword>
<accession>J9QNZ1</accession>